<name>A0A173MCN3_9BACT</name>
<reference evidence="2" key="1">
    <citation type="submission" date="2017-01" db="EMBL/GenBank/DDBJ databases">
        <authorList>
            <person name="Varghese N."/>
            <person name="Submissions S."/>
        </authorList>
    </citation>
    <scope>NUCLEOTIDE SEQUENCE [LARGE SCALE GENOMIC DNA]</scope>
    <source>
        <strain evidence="2">DSM 21054</strain>
    </source>
</reference>
<gene>
    <name evidence="1" type="ORF">SAMN05421788_105228</name>
</gene>
<sequence>MQQEEADKSKQDTKQLTELEEFLLSAPTFSEKQLAEIEKTRVYINQWQTK</sequence>
<keyword evidence="2" id="KW-1185">Reference proteome</keyword>
<protein>
    <submittedName>
        <fullName evidence="1">Uncharacterized protein</fullName>
    </submittedName>
</protein>
<dbReference type="AlphaFoldDB" id="A0A173MCN3"/>
<evidence type="ECO:0000313" key="1">
    <source>
        <dbReference type="EMBL" id="SIT22027.1"/>
    </source>
</evidence>
<organism evidence="1 2">
    <name type="scientific">Filimonas lacunae</name>
    <dbReference type="NCBI Taxonomy" id="477680"/>
    <lineage>
        <taxon>Bacteria</taxon>
        <taxon>Pseudomonadati</taxon>
        <taxon>Bacteroidota</taxon>
        <taxon>Chitinophagia</taxon>
        <taxon>Chitinophagales</taxon>
        <taxon>Chitinophagaceae</taxon>
        <taxon>Filimonas</taxon>
    </lineage>
</organism>
<dbReference type="Proteomes" id="UP000186917">
    <property type="component" value="Unassembled WGS sequence"/>
</dbReference>
<proteinExistence type="predicted"/>
<evidence type="ECO:0000313" key="2">
    <source>
        <dbReference type="Proteomes" id="UP000186917"/>
    </source>
</evidence>
<dbReference type="EMBL" id="FTOR01000005">
    <property type="protein sequence ID" value="SIT22027.1"/>
    <property type="molecule type" value="Genomic_DNA"/>
</dbReference>
<accession>A0A173MCN3</accession>
<dbReference type="STRING" id="477680.SAMN05421788_105228"/>
<dbReference type="KEGG" id="fln:FLA_1322"/>
<dbReference type="RefSeq" id="WP_159445125.1">
    <property type="nucleotide sequence ID" value="NZ_AP017422.1"/>
</dbReference>